<comment type="subunit">
    <text evidence="7">Homodimer.</text>
</comment>
<protein>
    <recommendedName>
        <fullName evidence="7">2-succinyl-5-enolpyruvyl-6-hydroxy-3-cyclohexene-1-carboxylate synthase</fullName>
        <shortName evidence="7">SEPHCHC synthase</shortName>
        <ecNumber evidence="7">2.2.1.9</ecNumber>
    </recommendedName>
    <alternativeName>
        <fullName evidence="7">Menaquinone biosynthesis protein MenD</fullName>
    </alternativeName>
</protein>
<evidence type="ECO:0000256" key="3">
    <source>
        <dbReference type="ARBA" id="ARBA00022723"/>
    </source>
</evidence>
<dbReference type="NCBIfam" id="TIGR00173">
    <property type="entry name" value="menD"/>
    <property type="match status" value="1"/>
</dbReference>
<comment type="cofactor">
    <cofactor evidence="7">
        <name>Mg(2+)</name>
        <dbReference type="ChEBI" id="CHEBI:18420"/>
    </cofactor>
    <cofactor evidence="7">
        <name>Mn(2+)</name>
        <dbReference type="ChEBI" id="CHEBI:29035"/>
    </cofactor>
</comment>
<dbReference type="Pfam" id="PF16582">
    <property type="entry name" value="TPP_enzyme_M_2"/>
    <property type="match status" value="1"/>
</dbReference>
<keyword evidence="12" id="KW-1185">Reference proteome</keyword>
<dbReference type="CDD" id="cd07037">
    <property type="entry name" value="TPP_PYR_MenD"/>
    <property type="match status" value="1"/>
</dbReference>
<dbReference type="Pfam" id="PF02776">
    <property type="entry name" value="TPP_enzyme_N"/>
    <property type="match status" value="1"/>
</dbReference>
<dbReference type="CDD" id="cd02009">
    <property type="entry name" value="TPP_SHCHC_synthase"/>
    <property type="match status" value="1"/>
</dbReference>
<keyword evidence="4 7" id="KW-0460">Magnesium</keyword>
<comment type="similarity">
    <text evidence="7">Belongs to the TPP enzyme family. MenD subfamily.</text>
</comment>
<evidence type="ECO:0000256" key="1">
    <source>
        <dbReference type="ARBA" id="ARBA00022428"/>
    </source>
</evidence>
<evidence type="ECO:0000256" key="4">
    <source>
        <dbReference type="ARBA" id="ARBA00022842"/>
    </source>
</evidence>
<accession>A0A4V5NUV7</accession>
<comment type="pathway">
    <text evidence="7">Quinol/quinone metabolism; 1,4-dihydroxy-2-naphthoate biosynthesis; 1,4-dihydroxy-2-naphthoate from chorismate: step 2/7.</text>
</comment>
<proteinExistence type="inferred from homology"/>
<dbReference type="UniPathway" id="UPA01057">
    <property type="reaction ID" value="UER00164"/>
</dbReference>
<dbReference type="GO" id="GO:0070204">
    <property type="term" value="F:2-succinyl-5-enolpyruvyl-6-hydroxy-3-cyclohexene-1-carboxylic-acid synthase activity"/>
    <property type="evidence" value="ECO:0007669"/>
    <property type="project" value="UniProtKB-UniRule"/>
</dbReference>
<dbReference type="InterPro" id="IPR011766">
    <property type="entry name" value="TPP_enzyme_TPP-bd"/>
</dbReference>
<sequence>MNTTPIADLNLLWSKLMLEELWRLGVKHICLAPGSRSTPLTLAAAEHPGLTRHTHFDERGLAFLAMGLAKSSRSPVALVTTSGTALANLYPAIVEAFLTRVPLILLTGDRPPELIDCGANQAIIQPGIFAGYCTRVDLPTPDLGIAPQALLTQLDHALGSSSGPVHVNCMFREPLYPKADRTDFSDYLAPIGHWLRGDQPWSPLANLSSKALPTEAQCHAFANGKGVIVAGTLAPEQDPQQLVDLAKRLGWPLLADCQSQLRQADGVVHHIDQLLQREDCQSLLAQAEHLLLVGARTLSKRMLGFIEAHHWAAQWQWLQYPQRLDPNHKPKQVCVGDLEDLMALPWPTKRRETWAPQLIQASDALDRMMERLHGHGELTELSAIRHLSQALPDGAQLFIGNSLPVRLFDTLAAPVSNPPPVYTNRGASGIDGLLATATGVGRGSRRPTLLAIGDLSLLHDLNSLALVRDCDFPMVVLAINNDGGSIFNLLPVPNEPLRQEYYRLGHGLRFQGAAQQFGLPYLNPVSLDQFKETLAGALASNGPTLVELSLPPKQSAELLVALAKAVKDVPLG</sequence>
<dbReference type="OrthoDB" id="9791859at2"/>
<reference evidence="11 12" key="1">
    <citation type="submission" date="2019-04" db="EMBL/GenBank/DDBJ databases">
        <authorList>
            <person name="Hwang J.C."/>
        </authorList>
    </citation>
    <scope>NUCLEOTIDE SEQUENCE [LARGE SCALE GENOMIC DNA]</scope>
    <source>
        <strain evidence="11 12">IMCC35001</strain>
    </source>
</reference>
<dbReference type="UniPathway" id="UPA00079"/>
<keyword evidence="6 7" id="KW-0464">Manganese</keyword>
<dbReference type="GO" id="GO:0030976">
    <property type="term" value="F:thiamine pyrophosphate binding"/>
    <property type="evidence" value="ECO:0007669"/>
    <property type="project" value="UniProtKB-UniRule"/>
</dbReference>
<feature type="domain" description="Thiamine pyrophosphate enzyme N-terminal TPP-binding" evidence="9">
    <location>
        <begin position="15"/>
        <end position="121"/>
    </location>
</feature>
<dbReference type="InterPro" id="IPR032264">
    <property type="entry name" value="MenD_middle"/>
</dbReference>
<keyword evidence="5 7" id="KW-0786">Thiamine pyrophosphate</keyword>
<evidence type="ECO:0000256" key="5">
    <source>
        <dbReference type="ARBA" id="ARBA00023052"/>
    </source>
</evidence>
<dbReference type="InterPro" id="IPR004433">
    <property type="entry name" value="MenaQ_synth_MenD"/>
</dbReference>
<dbReference type="SUPFAM" id="SSF52518">
    <property type="entry name" value="Thiamin diphosphate-binding fold (THDP-binding)"/>
    <property type="match status" value="2"/>
</dbReference>
<dbReference type="HAMAP" id="MF_01659">
    <property type="entry name" value="MenD"/>
    <property type="match status" value="1"/>
</dbReference>
<evidence type="ECO:0000313" key="12">
    <source>
        <dbReference type="Proteomes" id="UP000305674"/>
    </source>
</evidence>
<dbReference type="Gene3D" id="3.40.50.1220">
    <property type="entry name" value="TPP-binding domain"/>
    <property type="match status" value="1"/>
</dbReference>
<dbReference type="GO" id="GO:0000287">
    <property type="term" value="F:magnesium ion binding"/>
    <property type="evidence" value="ECO:0007669"/>
    <property type="project" value="UniProtKB-UniRule"/>
</dbReference>
<keyword evidence="3 7" id="KW-0479">Metal-binding</keyword>
<dbReference type="Pfam" id="PF02775">
    <property type="entry name" value="TPP_enzyme_C"/>
    <property type="match status" value="1"/>
</dbReference>
<dbReference type="GO" id="GO:0009234">
    <property type="term" value="P:menaquinone biosynthetic process"/>
    <property type="evidence" value="ECO:0007669"/>
    <property type="project" value="UniProtKB-UniRule"/>
</dbReference>
<evidence type="ECO:0000259" key="10">
    <source>
        <dbReference type="Pfam" id="PF16582"/>
    </source>
</evidence>
<organism evidence="11 12">
    <name type="scientific">Ferrimonas sediminicola</name>
    <dbReference type="NCBI Taxonomy" id="2569538"/>
    <lineage>
        <taxon>Bacteria</taxon>
        <taxon>Pseudomonadati</taxon>
        <taxon>Pseudomonadota</taxon>
        <taxon>Gammaproteobacteria</taxon>
        <taxon>Alteromonadales</taxon>
        <taxon>Ferrimonadaceae</taxon>
        <taxon>Ferrimonas</taxon>
    </lineage>
</organism>
<evidence type="ECO:0000313" key="11">
    <source>
        <dbReference type="EMBL" id="TKB47930.1"/>
    </source>
</evidence>
<gene>
    <name evidence="7" type="primary">menD</name>
    <name evidence="11" type="ORF">FCL40_14400</name>
</gene>
<evidence type="ECO:0000256" key="7">
    <source>
        <dbReference type="HAMAP-Rule" id="MF_01659"/>
    </source>
</evidence>
<dbReference type="EMBL" id="SWCI01000011">
    <property type="protein sequence ID" value="TKB47930.1"/>
    <property type="molecule type" value="Genomic_DNA"/>
</dbReference>
<dbReference type="EC" id="2.2.1.9" evidence="7"/>
<dbReference type="Gene3D" id="3.40.50.970">
    <property type="match status" value="2"/>
</dbReference>
<dbReference type="Proteomes" id="UP000305674">
    <property type="component" value="Unassembled WGS sequence"/>
</dbReference>
<dbReference type="PIRSF" id="PIRSF004983">
    <property type="entry name" value="MenD"/>
    <property type="match status" value="1"/>
</dbReference>
<dbReference type="PANTHER" id="PTHR42916">
    <property type="entry name" value="2-SUCCINYL-5-ENOLPYRUVYL-6-HYDROXY-3-CYCLOHEXENE-1-CARBOXYLATE SYNTHASE"/>
    <property type="match status" value="1"/>
</dbReference>
<evidence type="ECO:0000256" key="6">
    <source>
        <dbReference type="ARBA" id="ARBA00023211"/>
    </source>
</evidence>
<dbReference type="InterPro" id="IPR012001">
    <property type="entry name" value="Thiamin_PyroP_enz_TPP-bd_dom"/>
</dbReference>
<dbReference type="AlphaFoldDB" id="A0A4V5NUV7"/>
<dbReference type="InterPro" id="IPR029061">
    <property type="entry name" value="THDP-binding"/>
</dbReference>
<comment type="pathway">
    <text evidence="7">Quinol/quinone metabolism; menaquinone biosynthesis.</text>
</comment>
<evidence type="ECO:0000259" key="9">
    <source>
        <dbReference type="Pfam" id="PF02776"/>
    </source>
</evidence>
<evidence type="ECO:0000256" key="2">
    <source>
        <dbReference type="ARBA" id="ARBA00022679"/>
    </source>
</evidence>
<feature type="domain" description="Menaquinone biosynthesis protein MenD middle" evidence="10">
    <location>
        <begin position="186"/>
        <end position="399"/>
    </location>
</feature>
<dbReference type="RefSeq" id="WP_136854001.1">
    <property type="nucleotide sequence ID" value="NZ_SWCI01000011.1"/>
</dbReference>
<keyword evidence="2 7" id="KW-0808">Transferase</keyword>
<dbReference type="PANTHER" id="PTHR42916:SF1">
    <property type="entry name" value="PROTEIN PHYLLO, CHLOROPLASTIC"/>
    <property type="match status" value="1"/>
</dbReference>
<keyword evidence="1 7" id="KW-0474">Menaquinone biosynthesis</keyword>
<comment type="function">
    <text evidence="7">Catalyzes the thiamine diphosphate-dependent decarboxylation of 2-oxoglutarate and the subsequent addition of the resulting succinic semialdehyde-thiamine pyrophosphate anion to isochorismate to yield 2-succinyl-5-enolpyruvyl-6-hydroxy-3-cyclohexene-1-carboxylate (SEPHCHC).</text>
</comment>
<comment type="catalytic activity">
    <reaction evidence="7">
        <text>isochorismate + 2-oxoglutarate + H(+) = 5-enolpyruvoyl-6-hydroxy-2-succinyl-cyclohex-3-ene-1-carboxylate + CO2</text>
        <dbReference type="Rhea" id="RHEA:25593"/>
        <dbReference type="ChEBI" id="CHEBI:15378"/>
        <dbReference type="ChEBI" id="CHEBI:16526"/>
        <dbReference type="ChEBI" id="CHEBI:16810"/>
        <dbReference type="ChEBI" id="CHEBI:29780"/>
        <dbReference type="ChEBI" id="CHEBI:58818"/>
        <dbReference type="EC" id="2.2.1.9"/>
    </reaction>
</comment>
<name>A0A4V5NUV7_9GAMM</name>
<feature type="domain" description="Thiamine pyrophosphate enzyme TPP-binding" evidence="8">
    <location>
        <begin position="417"/>
        <end position="547"/>
    </location>
</feature>
<comment type="caution">
    <text evidence="11">The sequence shown here is derived from an EMBL/GenBank/DDBJ whole genome shotgun (WGS) entry which is preliminary data.</text>
</comment>
<evidence type="ECO:0000259" key="8">
    <source>
        <dbReference type="Pfam" id="PF02775"/>
    </source>
</evidence>
<comment type="cofactor">
    <cofactor evidence="7">
        <name>thiamine diphosphate</name>
        <dbReference type="ChEBI" id="CHEBI:58937"/>
    </cofactor>
    <text evidence="7">Binds 1 thiamine pyrophosphate per subunit.</text>
</comment>
<dbReference type="GO" id="GO:0030145">
    <property type="term" value="F:manganese ion binding"/>
    <property type="evidence" value="ECO:0007669"/>
    <property type="project" value="UniProtKB-UniRule"/>
</dbReference>